<feature type="chain" id="PRO_5045378749" evidence="1">
    <location>
        <begin position="23"/>
        <end position="238"/>
    </location>
</feature>
<feature type="domain" description="Ice-binding protein C-terminal" evidence="2">
    <location>
        <begin position="212"/>
        <end position="235"/>
    </location>
</feature>
<dbReference type="InterPro" id="IPR047995">
    <property type="entry name" value="Choice_anch_K"/>
</dbReference>
<evidence type="ECO:0000313" key="4">
    <source>
        <dbReference type="Proteomes" id="UP001596506"/>
    </source>
</evidence>
<dbReference type="NCBIfam" id="TIGR02595">
    <property type="entry name" value="PEP_CTERM"/>
    <property type="match status" value="1"/>
</dbReference>
<name>A0ABW2IQH8_9GAMM</name>
<dbReference type="EMBL" id="JBHTBD010000001">
    <property type="protein sequence ID" value="MFC7293131.1"/>
    <property type="molecule type" value="Genomic_DNA"/>
</dbReference>
<evidence type="ECO:0000259" key="2">
    <source>
        <dbReference type="Pfam" id="PF07589"/>
    </source>
</evidence>
<dbReference type="Pfam" id="PF07589">
    <property type="entry name" value="PEP-CTERM"/>
    <property type="match status" value="1"/>
</dbReference>
<reference evidence="4" key="1">
    <citation type="journal article" date="2019" name="Int. J. Syst. Evol. Microbiol.">
        <title>The Global Catalogue of Microorganisms (GCM) 10K type strain sequencing project: providing services to taxonomists for standard genome sequencing and annotation.</title>
        <authorList>
            <consortium name="The Broad Institute Genomics Platform"/>
            <consortium name="The Broad Institute Genome Sequencing Center for Infectious Disease"/>
            <person name="Wu L."/>
            <person name="Ma J."/>
        </authorList>
    </citation>
    <scope>NUCLEOTIDE SEQUENCE [LARGE SCALE GENOMIC DNA]</scope>
    <source>
        <strain evidence="4">CCUG 60559</strain>
    </source>
</reference>
<accession>A0ABW2IQH8</accession>
<evidence type="ECO:0000256" key="1">
    <source>
        <dbReference type="SAM" id="SignalP"/>
    </source>
</evidence>
<dbReference type="NCBIfam" id="NF038125">
    <property type="entry name" value="PEP_CTERM_THxN"/>
    <property type="match status" value="1"/>
</dbReference>
<keyword evidence="1" id="KW-0732">Signal</keyword>
<sequence length="238" mass="24466">MKMLAKGSFGALLLTAAMSVAAFPVNVTSIAGTFENTLKSDGNVASGDGTSLIEWGDFGQLKKQSSLEFSGANPLPVIPDNSPFELGTLTHTNNKISGPALTSTDLAVTLGFSAFGDSGGGEGTFVFAHNETPNNACLGFVVFGACIGFPIGNVDDTITLFDTTVSSSSFILGGFEYSLELIGFSGTEVVSTPEKSIRDYDLLAKLNATAVPVPEPGTIALLGLGLAGLGMARRRKAA</sequence>
<keyword evidence="4" id="KW-1185">Reference proteome</keyword>
<feature type="signal peptide" evidence="1">
    <location>
        <begin position="1"/>
        <end position="22"/>
    </location>
</feature>
<comment type="caution">
    <text evidence="3">The sequence shown here is derived from an EMBL/GenBank/DDBJ whole genome shotgun (WGS) entry which is preliminary data.</text>
</comment>
<dbReference type="NCBIfam" id="NF038131">
    <property type="entry name" value="choice_anch_K"/>
    <property type="match status" value="1"/>
</dbReference>
<evidence type="ECO:0000313" key="3">
    <source>
        <dbReference type="EMBL" id="MFC7293131.1"/>
    </source>
</evidence>
<dbReference type="RefSeq" id="WP_100689019.1">
    <property type="nucleotide sequence ID" value="NZ_JBHTBD010000001.1"/>
</dbReference>
<dbReference type="InterPro" id="IPR013424">
    <property type="entry name" value="Ice-binding_C"/>
</dbReference>
<gene>
    <name evidence="3" type="ORF">ACFQQA_00195</name>
</gene>
<protein>
    <submittedName>
        <fullName evidence="3">THxN family PEP-CTERM protein</fullName>
    </submittedName>
</protein>
<proteinExistence type="predicted"/>
<organism evidence="3 4">
    <name type="scientific">Marinobacter aromaticivorans</name>
    <dbReference type="NCBI Taxonomy" id="1494078"/>
    <lineage>
        <taxon>Bacteria</taxon>
        <taxon>Pseudomonadati</taxon>
        <taxon>Pseudomonadota</taxon>
        <taxon>Gammaproteobacteria</taxon>
        <taxon>Pseudomonadales</taxon>
        <taxon>Marinobacteraceae</taxon>
        <taxon>Marinobacter</taxon>
    </lineage>
</organism>
<dbReference type="Proteomes" id="UP001596506">
    <property type="component" value="Unassembled WGS sequence"/>
</dbReference>